<dbReference type="RefSeq" id="XP_029712199.2">
    <property type="nucleotide sequence ID" value="XM_029856339.2"/>
</dbReference>
<dbReference type="SUPFAM" id="SSF55729">
    <property type="entry name" value="Acyl-CoA N-acyltransferases (Nat)"/>
    <property type="match status" value="1"/>
</dbReference>
<evidence type="ECO:0000256" key="2">
    <source>
        <dbReference type="ARBA" id="ARBA00022679"/>
    </source>
</evidence>
<dbReference type="Gene3D" id="3.40.630.30">
    <property type="match status" value="1"/>
</dbReference>
<dbReference type="CDD" id="cd04301">
    <property type="entry name" value="NAT_SF"/>
    <property type="match status" value="1"/>
</dbReference>
<name>A0ABM1YTK4_AEDAL</name>
<dbReference type="Proteomes" id="UP000069940">
    <property type="component" value="Unassembled WGS sequence"/>
</dbReference>
<protein>
    <recommendedName>
        <fullName evidence="4">N-acetyltransferase domain-containing protein</fullName>
    </recommendedName>
</protein>
<dbReference type="PROSITE" id="PS51186">
    <property type="entry name" value="GNAT"/>
    <property type="match status" value="1"/>
</dbReference>
<dbReference type="PANTHER" id="PTHR10545:SF29">
    <property type="entry name" value="GH14572P-RELATED"/>
    <property type="match status" value="1"/>
</dbReference>
<proteinExistence type="inferred from homology"/>
<dbReference type="Pfam" id="PF00583">
    <property type="entry name" value="Acetyltransf_1"/>
    <property type="match status" value="1"/>
</dbReference>
<reference evidence="6" key="1">
    <citation type="journal article" date="2015" name="Proc. Natl. Acad. Sci. U.S.A.">
        <title>Genome sequence of the Asian Tiger mosquito, Aedes albopictus, reveals insights into its biology, genetics, and evolution.</title>
        <authorList>
            <person name="Chen X.G."/>
            <person name="Jiang X."/>
            <person name="Gu J."/>
            <person name="Xu M."/>
            <person name="Wu Y."/>
            <person name="Deng Y."/>
            <person name="Zhang C."/>
            <person name="Bonizzoni M."/>
            <person name="Dermauw W."/>
            <person name="Vontas J."/>
            <person name="Armbruster P."/>
            <person name="Huang X."/>
            <person name="Yang Y."/>
            <person name="Zhang H."/>
            <person name="He W."/>
            <person name="Peng H."/>
            <person name="Liu Y."/>
            <person name="Wu K."/>
            <person name="Chen J."/>
            <person name="Lirakis M."/>
            <person name="Topalis P."/>
            <person name="Van Leeuwen T."/>
            <person name="Hall A.B."/>
            <person name="Jiang X."/>
            <person name="Thorpe C."/>
            <person name="Mueller R.L."/>
            <person name="Sun C."/>
            <person name="Waterhouse R.M."/>
            <person name="Yan G."/>
            <person name="Tu Z.J."/>
            <person name="Fang X."/>
            <person name="James A.A."/>
        </authorList>
    </citation>
    <scope>NUCLEOTIDE SEQUENCE [LARGE SCALE GENOMIC DNA]</scope>
    <source>
        <strain evidence="6">Foshan</strain>
    </source>
</reference>
<dbReference type="InterPro" id="IPR051016">
    <property type="entry name" value="Diverse_Substrate_AcTransf"/>
</dbReference>
<dbReference type="InterPro" id="IPR016181">
    <property type="entry name" value="Acyl_CoA_acyltransferase"/>
</dbReference>
<reference evidence="5" key="2">
    <citation type="submission" date="2025-05" db="UniProtKB">
        <authorList>
            <consortium name="EnsemblMetazoa"/>
        </authorList>
    </citation>
    <scope>IDENTIFICATION</scope>
    <source>
        <strain evidence="5">Foshan</strain>
    </source>
</reference>
<evidence type="ECO:0000256" key="3">
    <source>
        <dbReference type="ARBA" id="ARBA00023315"/>
    </source>
</evidence>
<accession>A0ABM1YTK4</accession>
<dbReference type="GeneID" id="109402793"/>
<dbReference type="EnsemblMetazoa" id="AALFPA23_012035.R17168">
    <property type="protein sequence ID" value="AALFPA23_012035.P17168"/>
    <property type="gene ID" value="AALFPA23_012035"/>
</dbReference>
<keyword evidence="6" id="KW-1185">Reference proteome</keyword>
<comment type="similarity">
    <text evidence="1">Belongs to the acetyltransferase family.</text>
</comment>
<keyword evidence="2" id="KW-0808">Transferase</keyword>
<dbReference type="InterPro" id="IPR000182">
    <property type="entry name" value="GNAT_dom"/>
</dbReference>
<dbReference type="PANTHER" id="PTHR10545">
    <property type="entry name" value="DIAMINE N-ACETYLTRANSFERASE"/>
    <property type="match status" value="1"/>
</dbReference>
<evidence type="ECO:0000313" key="5">
    <source>
        <dbReference type="EnsemblMetazoa" id="AALFPA23_012035.P17168"/>
    </source>
</evidence>
<sequence>MVSVVDCLRTSKELGIVKISTVEMASSPSIIARKTKKEDLADVLAMIQELADFEQMSDGPQLTVEDLVRDGGFHEEQPQKAPVFHSFVLELMEPVNAAEANNEEIRTSSSTSSNLSTRHNKSHLIGYAICFYSYSTWQGKSFFLEDLYVKPAYRKYGYGKLLFRTLVKHARENDCARFDFHVLAWNPAKEFYHAMGAQNLTEAEQWEFFRLTREQMDKLCEN</sequence>
<evidence type="ECO:0000259" key="4">
    <source>
        <dbReference type="PROSITE" id="PS51186"/>
    </source>
</evidence>
<organism evidence="5 6">
    <name type="scientific">Aedes albopictus</name>
    <name type="common">Asian tiger mosquito</name>
    <name type="synonym">Stegomyia albopicta</name>
    <dbReference type="NCBI Taxonomy" id="7160"/>
    <lineage>
        <taxon>Eukaryota</taxon>
        <taxon>Metazoa</taxon>
        <taxon>Ecdysozoa</taxon>
        <taxon>Arthropoda</taxon>
        <taxon>Hexapoda</taxon>
        <taxon>Insecta</taxon>
        <taxon>Pterygota</taxon>
        <taxon>Neoptera</taxon>
        <taxon>Endopterygota</taxon>
        <taxon>Diptera</taxon>
        <taxon>Nematocera</taxon>
        <taxon>Culicoidea</taxon>
        <taxon>Culicidae</taxon>
        <taxon>Culicinae</taxon>
        <taxon>Aedini</taxon>
        <taxon>Aedes</taxon>
        <taxon>Stegomyia</taxon>
    </lineage>
</organism>
<evidence type="ECO:0000313" key="6">
    <source>
        <dbReference type="Proteomes" id="UP000069940"/>
    </source>
</evidence>
<feature type="domain" description="N-acetyltransferase" evidence="4">
    <location>
        <begin position="71"/>
        <end position="214"/>
    </location>
</feature>
<keyword evidence="3" id="KW-0012">Acyltransferase</keyword>
<evidence type="ECO:0000256" key="1">
    <source>
        <dbReference type="ARBA" id="ARBA00008694"/>
    </source>
</evidence>